<organism evidence="1 2">
    <name type="scientific">Gordonia phage Lambo</name>
    <dbReference type="NCBI Taxonomy" id="2599845"/>
    <lineage>
        <taxon>Viruses</taxon>
        <taxon>Duplodnaviria</taxon>
        <taxon>Heunggongvirae</taxon>
        <taxon>Uroviricota</taxon>
        <taxon>Caudoviricetes</taxon>
        <taxon>Dovevirinae</taxon>
        <taxon>Lambovirus</taxon>
        <taxon>Lambovirus lambo</taxon>
    </lineage>
</organism>
<gene>
    <name evidence="1" type="primary">50</name>
    <name evidence="1" type="ORF">PBI_LAMBO_50</name>
</gene>
<proteinExistence type="predicted"/>
<dbReference type="RefSeq" id="YP_009852603.1">
    <property type="nucleotide sequence ID" value="NC_048814.1"/>
</dbReference>
<dbReference type="GeneID" id="55623233"/>
<evidence type="ECO:0000313" key="2">
    <source>
        <dbReference type="Proteomes" id="UP000325706"/>
    </source>
</evidence>
<evidence type="ECO:0000313" key="1">
    <source>
        <dbReference type="EMBL" id="QFG13559.1"/>
    </source>
</evidence>
<accession>A0A5J6TUL7</accession>
<protein>
    <submittedName>
        <fullName evidence="1">Uncharacterized protein</fullName>
    </submittedName>
</protein>
<dbReference type="EMBL" id="MN234220">
    <property type="protein sequence ID" value="QFG13559.1"/>
    <property type="molecule type" value="Genomic_DNA"/>
</dbReference>
<name>A0A5J6TUL7_9CAUD</name>
<dbReference type="Proteomes" id="UP000325706">
    <property type="component" value="Segment"/>
</dbReference>
<reference evidence="1 2" key="1">
    <citation type="submission" date="2019-07" db="EMBL/GenBank/DDBJ databases">
        <authorList>
            <person name="Fryberger R.B."/>
            <person name="Stoner T.H."/>
            <person name="Garlena R.A."/>
            <person name="Russell D.A."/>
            <person name="Pope W.H."/>
            <person name="Jacobs-Sera D."/>
            <person name="Hatfull G.F."/>
        </authorList>
    </citation>
    <scope>NUCLEOTIDE SEQUENCE [LARGE SCALE GENOMIC DNA]</scope>
</reference>
<sequence>MNINALHPDYRPPNNEAVHTIRVFTPGGLEALRLESDFPSTDPLVRSFNGVVKEWGWNLHPEFAEALEDGLRGFSIKSWPIGTPTQWANGHLGTVQFVRKSAV</sequence>
<keyword evidence="2" id="KW-1185">Reference proteome</keyword>
<dbReference type="KEGG" id="vg:55623233"/>